<accession>A0AAE4ZA63</accession>
<keyword evidence="8" id="KW-1133">Transmembrane helix</keyword>
<dbReference type="GO" id="GO:0031992">
    <property type="term" value="F:energy transducer activity"/>
    <property type="evidence" value="ECO:0007669"/>
    <property type="project" value="TreeGrafter"/>
</dbReference>
<evidence type="ECO:0000313" key="11">
    <source>
        <dbReference type="EMBL" id="NIR75507.1"/>
    </source>
</evidence>
<dbReference type="SUPFAM" id="SSF74653">
    <property type="entry name" value="TolA/TonB C-terminal domain"/>
    <property type="match status" value="1"/>
</dbReference>
<organism evidence="11 12">
    <name type="scientific">Candidatus Kutchimonas denitrificans</name>
    <dbReference type="NCBI Taxonomy" id="3056748"/>
    <lineage>
        <taxon>Bacteria</taxon>
        <taxon>Pseudomonadati</taxon>
        <taxon>Gemmatimonadota</taxon>
        <taxon>Gemmatimonadia</taxon>
        <taxon>Candidatus Palauibacterales</taxon>
        <taxon>Candidatus Palauibacteraceae</taxon>
        <taxon>Candidatus Kutchimonas</taxon>
    </lineage>
</organism>
<keyword evidence="7" id="KW-0653">Protein transport</keyword>
<comment type="caution">
    <text evidence="11">The sequence shown here is derived from an EMBL/GenBank/DDBJ whole genome shotgun (WGS) entry which is preliminary data.</text>
</comment>
<evidence type="ECO:0000259" key="10">
    <source>
        <dbReference type="PROSITE" id="PS52015"/>
    </source>
</evidence>
<dbReference type="NCBIfam" id="TIGR01352">
    <property type="entry name" value="tonB_Cterm"/>
    <property type="match status" value="1"/>
</dbReference>
<feature type="domain" description="TonB C-terminal" evidence="10">
    <location>
        <begin position="31"/>
        <end position="127"/>
    </location>
</feature>
<comment type="subcellular location">
    <subcellularLocation>
        <location evidence="1">Cell inner membrane</location>
        <topology evidence="1">Single-pass membrane protein</topology>
        <orientation evidence="1">Periplasmic side</orientation>
    </subcellularLocation>
</comment>
<evidence type="ECO:0000256" key="4">
    <source>
        <dbReference type="ARBA" id="ARBA00022475"/>
    </source>
</evidence>
<protein>
    <submittedName>
        <fullName evidence="11">Energy transducer TonB</fullName>
    </submittedName>
</protein>
<evidence type="ECO:0000256" key="5">
    <source>
        <dbReference type="ARBA" id="ARBA00022519"/>
    </source>
</evidence>
<evidence type="ECO:0000256" key="2">
    <source>
        <dbReference type="ARBA" id="ARBA00006555"/>
    </source>
</evidence>
<sequence length="130" mass="14156">MTAGLIVATAAVAYAAASDLIDVDALFRKPVQRLPALRSQEMPFRYPVRLWREGVEGEVLLRIHISVDGTVDSVELSRSSGHAALDSIAMAGAERLRYHPATVGTQPVAVWAALPVRFQRTSMTSSPEER</sequence>
<comment type="similarity">
    <text evidence="2">Belongs to the TonB family.</text>
</comment>
<evidence type="ECO:0000256" key="6">
    <source>
        <dbReference type="ARBA" id="ARBA00022692"/>
    </source>
</evidence>
<dbReference type="GO" id="GO:0015031">
    <property type="term" value="P:protein transport"/>
    <property type="evidence" value="ECO:0007669"/>
    <property type="project" value="UniProtKB-KW"/>
</dbReference>
<keyword evidence="3" id="KW-0813">Transport</keyword>
<dbReference type="EMBL" id="JAACAK010000083">
    <property type="protein sequence ID" value="NIR75507.1"/>
    <property type="molecule type" value="Genomic_DNA"/>
</dbReference>
<keyword evidence="4" id="KW-1003">Cell membrane</keyword>
<proteinExistence type="inferred from homology"/>
<keyword evidence="5" id="KW-0997">Cell inner membrane</keyword>
<keyword evidence="6" id="KW-0812">Transmembrane</keyword>
<evidence type="ECO:0000256" key="3">
    <source>
        <dbReference type="ARBA" id="ARBA00022448"/>
    </source>
</evidence>
<dbReference type="Gene3D" id="3.30.1150.10">
    <property type="match status" value="1"/>
</dbReference>
<dbReference type="InterPro" id="IPR006260">
    <property type="entry name" value="TonB/TolA_C"/>
</dbReference>
<dbReference type="InterPro" id="IPR051045">
    <property type="entry name" value="TonB-dependent_transducer"/>
</dbReference>
<dbReference type="Proteomes" id="UP000702544">
    <property type="component" value="Unassembled WGS sequence"/>
</dbReference>
<evidence type="ECO:0000256" key="8">
    <source>
        <dbReference type="ARBA" id="ARBA00022989"/>
    </source>
</evidence>
<evidence type="ECO:0000256" key="9">
    <source>
        <dbReference type="ARBA" id="ARBA00023136"/>
    </source>
</evidence>
<keyword evidence="9" id="KW-0472">Membrane</keyword>
<dbReference type="GO" id="GO:0055085">
    <property type="term" value="P:transmembrane transport"/>
    <property type="evidence" value="ECO:0007669"/>
    <property type="project" value="InterPro"/>
</dbReference>
<dbReference type="PANTHER" id="PTHR33446:SF2">
    <property type="entry name" value="PROTEIN TONB"/>
    <property type="match status" value="1"/>
</dbReference>
<dbReference type="AlphaFoldDB" id="A0AAE4ZA63"/>
<evidence type="ECO:0000256" key="7">
    <source>
        <dbReference type="ARBA" id="ARBA00022927"/>
    </source>
</evidence>
<dbReference type="PANTHER" id="PTHR33446">
    <property type="entry name" value="PROTEIN TONB-RELATED"/>
    <property type="match status" value="1"/>
</dbReference>
<dbReference type="Pfam" id="PF03544">
    <property type="entry name" value="TonB_C"/>
    <property type="match status" value="1"/>
</dbReference>
<evidence type="ECO:0000313" key="12">
    <source>
        <dbReference type="Proteomes" id="UP000702544"/>
    </source>
</evidence>
<dbReference type="InterPro" id="IPR037682">
    <property type="entry name" value="TonB_C"/>
</dbReference>
<gene>
    <name evidence="11" type="ORF">GWO12_10440</name>
</gene>
<evidence type="ECO:0000256" key="1">
    <source>
        <dbReference type="ARBA" id="ARBA00004383"/>
    </source>
</evidence>
<name>A0AAE4ZA63_9BACT</name>
<dbReference type="GO" id="GO:0098797">
    <property type="term" value="C:plasma membrane protein complex"/>
    <property type="evidence" value="ECO:0007669"/>
    <property type="project" value="TreeGrafter"/>
</dbReference>
<dbReference type="PROSITE" id="PS52015">
    <property type="entry name" value="TONB_CTD"/>
    <property type="match status" value="1"/>
</dbReference>
<reference evidence="11 12" key="1">
    <citation type="submission" date="2020-01" db="EMBL/GenBank/DDBJ databases">
        <title>Genomes assembled from Gulf of Kutch pelagic sediment metagenomes.</title>
        <authorList>
            <person name="Chandrashekar M."/>
            <person name="Mahajan M.S."/>
            <person name="Dave K.J."/>
            <person name="Vatsa P."/>
            <person name="Nathani N.M."/>
        </authorList>
    </citation>
    <scope>NUCLEOTIDE SEQUENCE [LARGE SCALE GENOMIC DNA]</scope>
    <source>
        <strain evidence="11">KS3-K002</strain>
    </source>
</reference>